<dbReference type="EMBL" id="CAJVPW010032009">
    <property type="protein sequence ID" value="CAG8727810.1"/>
    <property type="molecule type" value="Genomic_DNA"/>
</dbReference>
<reference evidence="1" key="1">
    <citation type="submission" date="2021-06" db="EMBL/GenBank/DDBJ databases">
        <authorList>
            <person name="Kallberg Y."/>
            <person name="Tangrot J."/>
            <person name="Rosling A."/>
        </authorList>
    </citation>
    <scope>NUCLEOTIDE SEQUENCE</scope>
    <source>
        <strain evidence="1">28 12/20/2015</strain>
    </source>
</reference>
<protein>
    <submittedName>
        <fullName evidence="1">1293_t:CDS:1</fullName>
    </submittedName>
</protein>
<dbReference type="Proteomes" id="UP000789366">
    <property type="component" value="Unassembled WGS sequence"/>
</dbReference>
<evidence type="ECO:0000313" key="1">
    <source>
        <dbReference type="EMBL" id="CAG8727810.1"/>
    </source>
</evidence>
<sequence length="253" mass="29428">DMNSNKQDKNKSTLQQKQLDYFEIKSNIVQEENITYHSTSQNKNLSAKRIQNESTKSKIAEILQQLNGLSDQSLLKKILEDRSYTLYNDNKHVYCHSCQKSITLHCFNDGTKLKKHIITSMHLENSQKTKSKKMRITFLTTFFSNNDNNILTVIDLTKPNKELNNLVTVTVNDSQLTLSTNQSNHSFKELDTLIKNQEKHPKKYCSDNLDNLLKYYKKEIINFKYQQLVKEYSALGGLLEAVEKHGIEDWMAQ</sequence>
<evidence type="ECO:0000313" key="2">
    <source>
        <dbReference type="Proteomes" id="UP000789366"/>
    </source>
</evidence>
<gene>
    <name evidence="1" type="ORF">SPELUC_LOCUS12883</name>
</gene>
<keyword evidence="2" id="KW-1185">Reference proteome</keyword>
<name>A0ACA9PWS2_9GLOM</name>
<organism evidence="1 2">
    <name type="scientific">Cetraspora pellucida</name>
    <dbReference type="NCBI Taxonomy" id="1433469"/>
    <lineage>
        <taxon>Eukaryota</taxon>
        <taxon>Fungi</taxon>
        <taxon>Fungi incertae sedis</taxon>
        <taxon>Mucoromycota</taxon>
        <taxon>Glomeromycotina</taxon>
        <taxon>Glomeromycetes</taxon>
        <taxon>Diversisporales</taxon>
        <taxon>Gigasporaceae</taxon>
        <taxon>Cetraspora</taxon>
    </lineage>
</organism>
<feature type="non-terminal residue" evidence="1">
    <location>
        <position position="253"/>
    </location>
</feature>
<accession>A0ACA9PWS2</accession>
<comment type="caution">
    <text evidence="1">The sequence shown here is derived from an EMBL/GenBank/DDBJ whole genome shotgun (WGS) entry which is preliminary data.</text>
</comment>
<feature type="non-terminal residue" evidence="1">
    <location>
        <position position="1"/>
    </location>
</feature>
<proteinExistence type="predicted"/>